<sequence>MPNTPEGVRVTITNELPTPSQLLIVLSDDNINFPSQYPTSCLLGYVDVLDCLSQEDYRLQHPQGRSLSPYVLVCDNPHPLPIYFPIQGNHKIYKLDSKIHLAAQKSLQRIAKLQAEKMAEEFI</sequence>
<reference evidence="1" key="2">
    <citation type="submission" date="2017-10" db="EMBL/GenBank/DDBJ databases">
        <title>Ladona fulva Genome sequencing and assembly.</title>
        <authorList>
            <person name="Murali S."/>
            <person name="Richards S."/>
            <person name="Bandaranaike D."/>
            <person name="Bellair M."/>
            <person name="Blankenburg K."/>
            <person name="Chao H."/>
            <person name="Dinh H."/>
            <person name="Doddapaneni H."/>
            <person name="Dugan-Rocha S."/>
            <person name="Elkadiri S."/>
            <person name="Gnanaolivu R."/>
            <person name="Hernandez B."/>
            <person name="Skinner E."/>
            <person name="Javaid M."/>
            <person name="Lee S."/>
            <person name="Li M."/>
            <person name="Ming W."/>
            <person name="Munidasa M."/>
            <person name="Muniz J."/>
            <person name="Nguyen L."/>
            <person name="Hughes D."/>
            <person name="Osuji N."/>
            <person name="Pu L.-L."/>
            <person name="Puazo M."/>
            <person name="Qu C."/>
            <person name="Quiroz J."/>
            <person name="Raj R."/>
            <person name="Weissenberger G."/>
            <person name="Xin Y."/>
            <person name="Zou X."/>
            <person name="Han Y."/>
            <person name="Worley K."/>
            <person name="Muzny D."/>
            <person name="Gibbs R."/>
        </authorList>
    </citation>
    <scope>NUCLEOTIDE SEQUENCE</scope>
    <source>
        <strain evidence="1">Sampled in the wild</strain>
    </source>
</reference>
<evidence type="ECO:0000313" key="2">
    <source>
        <dbReference type="Proteomes" id="UP000792457"/>
    </source>
</evidence>
<dbReference type="OrthoDB" id="338816at2759"/>
<name>A0A8K0P771_LADFU</name>
<accession>A0A8K0P771</accession>
<evidence type="ECO:0000313" key="1">
    <source>
        <dbReference type="EMBL" id="KAG8236406.1"/>
    </source>
</evidence>
<comment type="caution">
    <text evidence="1">The sequence shown here is derived from an EMBL/GenBank/DDBJ whole genome shotgun (WGS) entry which is preliminary data.</text>
</comment>
<keyword evidence="2" id="KW-1185">Reference proteome</keyword>
<dbReference type="EMBL" id="KZ309023">
    <property type="protein sequence ID" value="KAG8236406.1"/>
    <property type="molecule type" value="Genomic_DNA"/>
</dbReference>
<reference evidence="1" key="1">
    <citation type="submission" date="2013-04" db="EMBL/GenBank/DDBJ databases">
        <authorList>
            <person name="Qu J."/>
            <person name="Murali S.C."/>
            <person name="Bandaranaike D."/>
            <person name="Bellair M."/>
            <person name="Blankenburg K."/>
            <person name="Chao H."/>
            <person name="Dinh H."/>
            <person name="Doddapaneni H."/>
            <person name="Downs B."/>
            <person name="Dugan-Rocha S."/>
            <person name="Elkadiri S."/>
            <person name="Gnanaolivu R.D."/>
            <person name="Hernandez B."/>
            <person name="Javaid M."/>
            <person name="Jayaseelan J.C."/>
            <person name="Lee S."/>
            <person name="Li M."/>
            <person name="Ming W."/>
            <person name="Munidasa M."/>
            <person name="Muniz J."/>
            <person name="Nguyen L."/>
            <person name="Ongeri F."/>
            <person name="Osuji N."/>
            <person name="Pu L.-L."/>
            <person name="Puazo M."/>
            <person name="Qu C."/>
            <person name="Quiroz J."/>
            <person name="Raj R."/>
            <person name="Weissenberger G."/>
            <person name="Xin Y."/>
            <person name="Zou X."/>
            <person name="Han Y."/>
            <person name="Richards S."/>
            <person name="Worley K."/>
            <person name="Muzny D."/>
            <person name="Gibbs R."/>
        </authorList>
    </citation>
    <scope>NUCLEOTIDE SEQUENCE</scope>
    <source>
        <strain evidence="1">Sampled in the wild</strain>
    </source>
</reference>
<dbReference type="SUPFAM" id="SSF88697">
    <property type="entry name" value="PUA domain-like"/>
    <property type="match status" value="1"/>
</dbReference>
<dbReference type="InterPro" id="IPR015947">
    <property type="entry name" value="PUA-like_sf"/>
</dbReference>
<proteinExistence type="predicted"/>
<dbReference type="Proteomes" id="UP000792457">
    <property type="component" value="Unassembled WGS sequence"/>
</dbReference>
<organism evidence="1 2">
    <name type="scientific">Ladona fulva</name>
    <name type="common">Scarce chaser dragonfly</name>
    <name type="synonym">Libellula fulva</name>
    <dbReference type="NCBI Taxonomy" id="123851"/>
    <lineage>
        <taxon>Eukaryota</taxon>
        <taxon>Metazoa</taxon>
        <taxon>Ecdysozoa</taxon>
        <taxon>Arthropoda</taxon>
        <taxon>Hexapoda</taxon>
        <taxon>Insecta</taxon>
        <taxon>Pterygota</taxon>
        <taxon>Palaeoptera</taxon>
        <taxon>Odonata</taxon>
        <taxon>Epiprocta</taxon>
        <taxon>Anisoptera</taxon>
        <taxon>Libelluloidea</taxon>
        <taxon>Libellulidae</taxon>
        <taxon>Ladona</taxon>
    </lineage>
</organism>
<protein>
    <submittedName>
        <fullName evidence="1">Uncharacterized protein</fullName>
    </submittedName>
</protein>
<dbReference type="AlphaFoldDB" id="A0A8K0P771"/>
<gene>
    <name evidence="1" type="ORF">J437_LFUL012827</name>
</gene>